<evidence type="ECO:0000313" key="3">
    <source>
        <dbReference type="Proteomes" id="UP001222030"/>
    </source>
</evidence>
<comment type="caution">
    <text evidence="2">The sequence shown here is derived from an EMBL/GenBank/DDBJ whole genome shotgun (WGS) entry which is preliminary data.</text>
</comment>
<accession>A0ABT5IL70</accession>
<evidence type="ECO:0000256" key="1">
    <source>
        <dbReference type="SAM" id="SignalP"/>
    </source>
</evidence>
<reference evidence="2 3" key="1">
    <citation type="submission" date="2023-01" db="EMBL/GenBank/DDBJ databases">
        <title>Novel species of the genus Vogesella isolated from rivers.</title>
        <authorList>
            <person name="Lu H."/>
        </authorList>
    </citation>
    <scope>NUCLEOTIDE SEQUENCE [LARGE SCALE GENOMIC DNA]</scope>
    <source>
        <strain evidence="2 3">LYT5W</strain>
    </source>
</reference>
<feature type="chain" id="PRO_5046312052" description="Lipoprotein" evidence="1">
    <location>
        <begin position="25"/>
        <end position="141"/>
    </location>
</feature>
<organism evidence="2 3">
    <name type="scientific">Vogesella margarita</name>
    <dbReference type="NCBI Taxonomy" id="2984199"/>
    <lineage>
        <taxon>Bacteria</taxon>
        <taxon>Pseudomonadati</taxon>
        <taxon>Pseudomonadota</taxon>
        <taxon>Betaproteobacteria</taxon>
        <taxon>Neisseriales</taxon>
        <taxon>Chromobacteriaceae</taxon>
        <taxon>Vogesella</taxon>
    </lineage>
</organism>
<gene>
    <name evidence="2" type="ORF">PQU96_02700</name>
</gene>
<feature type="signal peptide" evidence="1">
    <location>
        <begin position="1"/>
        <end position="24"/>
    </location>
</feature>
<evidence type="ECO:0000313" key="2">
    <source>
        <dbReference type="EMBL" id="MDC7713045.1"/>
    </source>
</evidence>
<keyword evidence="3" id="KW-1185">Reference proteome</keyword>
<name>A0ABT5IL70_9NEIS</name>
<protein>
    <recommendedName>
        <fullName evidence="4">Lipoprotein</fullName>
    </recommendedName>
</protein>
<sequence>MFQNFSSRIAISALLIAFSLTSCVTTISPSTAKSLGNAALCMQYGHWLRMGNPQAVSTVAAEIKNRGGVSPSQAEHSIIMSESVAIGMSECGMLAAMGSPNGQNSTITSNGRRTQYVFRPFHGRYSTYVYTDNGKVTAVQN</sequence>
<keyword evidence="1" id="KW-0732">Signal</keyword>
<proteinExistence type="predicted"/>
<dbReference type="EMBL" id="JAQQLE010000002">
    <property type="protein sequence ID" value="MDC7713045.1"/>
    <property type="molecule type" value="Genomic_DNA"/>
</dbReference>
<dbReference type="Proteomes" id="UP001222030">
    <property type="component" value="Unassembled WGS sequence"/>
</dbReference>
<evidence type="ECO:0008006" key="4">
    <source>
        <dbReference type="Google" id="ProtNLM"/>
    </source>
</evidence>
<dbReference type="RefSeq" id="WP_272770721.1">
    <property type="nucleotide sequence ID" value="NZ_JAQQLE010000002.1"/>
</dbReference>